<sequence length="513" mass="57803">MVVDKIAERMDPNTLLERLLRLEEKIEELKRENALLRQAQQAQAASKKGEETAAAASRPEAVAAAGTIRLSVDPATGQIVDASPAAVRFFGYGVEALRGRHIADLDLLSQKGAPLPTPGEAASLFRARYRLAQGEVRDADVFIYPIVREGQPLLQYTIFDVTERESDIRALRRSERRFRQIVEQAADLIYRTDPSGYITYINPAALRLFGYSLEELRRVHFSELIHPDYRAEILAFYARQVSSRTPSTYCEFPIITQPGKVVWIGQSVQLFTRDDRILGFQAIARDISERKQAEKLITDHVARLHRHNRRLHERLQKLERINIDLGGMAMTDYLTGLRNYRAFRDRLNHAFQHARNTRTPLSLLLIDLDHFKRVNDTRGHAAGDALLNTLGSLLQTRARSTDVVARYGGEEFAVILPFTDQSGAIAQAERLRAIIEHTFSNDGVTASIGVASLSETVHSPEDLIRQADIALYAAKQQRNAVRHYTQLTPETQQNILQIVTRQPAAEGTNVSEE</sequence>
<name>S0ETG9_CHTCT</name>
<feature type="domain" description="GGDEF" evidence="4">
    <location>
        <begin position="359"/>
        <end position="486"/>
    </location>
</feature>
<dbReference type="STRING" id="454171.CP488_00580"/>
<dbReference type="eggNOG" id="COG2199">
    <property type="taxonomic scope" value="Bacteria"/>
</dbReference>
<proteinExistence type="predicted"/>
<dbReference type="AlphaFoldDB" id="S0ETG9"/>
<dbReference type="SUPFAM" id="SSF55785">
    <property type="entry name" value="PYP-like sensor domain (PAS domain)"/>
    <property type="match status" value="2"/>
</dbReference>
<dbReference type="NCBIfam" id="TIGR00229">
    <property type="entry name" value="sensory_box"/>
    <property type="match status" value="1"/>
</dbReference>
<dbReference type="CDD" id="cd00130">
    <property type="entry name" value="PAS"/>
    <property type="match status" value="2"/>
</dbReference>
<dbReference type="Pfam" id="PF00989">
    <property type="entry name" value="PAS"/>
    <property type="match status" value="1"/>
</dbReference>
<dbReference type="InterPro" id="IPR029787">
    <property type="entry name" value="Nucleotide_cyclase"/>
</dbReference>
<evidence type="ECO:0000259" key="2">
    <source>
        <dbReference type="PROSITE" id="PS50112"/>
    </source>
</evidence>
<dbReference type="PATRIC" id="fig|1303518.3.peg.583"/>
<accession>S0ETG9</accession>
<dbReference type="InterPro" id="IPR052155">
    <property type="entry name" value="Biofilm_reg_signaling"/>
</dbReference>
<dbReference type="NCBIfam" id="TIGR00254">
    <property type="entry name" value="GGDEF"/>
    <property type="match status" value="1"/>
</dbReference>
<dbReference type="InterPro" id="IPR001610">
    <property type="entry name" value="PAC"/>
</dbReference>
<feature type="domain" description="PAS" evidence="2">
    <location>
        <begin position="174"/>
        <end position="244"/>
    </location>
</feature>
<reference evidence="6" key="1">
    <citation type="submission" date="2013-03" db="EMBL/GenBank/DDBJ databases">
        <title>Genome sequence of Chthonomonas calidirosea, the first sequenced genome from the Armatimonadetes phylum (formally candidate division OP10).</title>
        <authorList>
            <person name="Lee K.C.Y."/>
            <person name="Morgan X.C."/>
            <person name="Dunfield P.F."/>
            <person name="Tamas I."/>
            <person name="Houghton K.M."/>
            <person name="Vyssotski M."/>
            <person name="Ryan J.L.J."/>
            <person name="Lagutin K."/>
            <person name="McDonald I.R."/>
            <person name="Stott M.B."/>
        </authorList>
    </citation>
    <scope>NUCLEOTIDE SEQUENCE [LARGE SCALE GENOMIC DNA]</scope>
    <source>
        <strain evidence="6">DSM 23976 / ICMP 18418 / T49</strain>
    </source>
</reference>
<dbReference type="SUPFAM" id="SSF55073">
    <property type="entry name" value="Nucleotide cyclase"/>
    <property type="match status" value="1"/>
</dbReference>
<dbReference type="InterPro" id="IPR000700">
    <property type="entry name" value="PAS-assoc_C"/>
</dbReference>
<dbReference type="InParanoid" id="S0ETG9"/>
<organism evidence="5 6">
    <name type="scientific">Chthonomonas calidirosea (strain DSM 23976 / ICMP 18418 / T49)</name>
    <dbReference type="NCBI Taxonomy" id="1303518"/>
    <lineage>
        <taxon>Bacteria</taxon>
        <taxon>Bacillati</taxon>
        <taxon>Armatimonadota</taxon>
        <taxon>Chthonomonadia</taxon>
        <taxon>Chthonomonadales</taxon>
        <taxon>Chthonomonadaceae</taxon>
        <taxon>Chthonomonas</taxon>
    </lineage>
</organism>
<dbReference type="InterPro" id="IPR013767">
    <property type="entry name" value="PAS_fold"/>
</dbReference>
<dbReference type="SMART" id="SM00267">
    <property type="entry name" value="GGDEF"/>
    <property type="match status" value="1"/>
</dbReference>
<dbReference type="SMART" id="SM00086">
    <property type="entry name" value="PAC"/>
    <property type="match status" value="2"/>
</dbReference>
<evidence type="ECO:0000313" key="5">
    <source>
        <dbReference type="EMBL" id="CCW34405.1"/>
    </source>
</evidence>
<dbReference type="InterPro" id="IPR000014">
    <property type="entry name" value="PAS"/>
</dbReference>
<feature type="domain" description="PAC" evidence="3">
    <location>
        <begin position="248"/>
        <end position="299"/>
    </location>
</feature>
<dbReference type="PANTHER" id="PTHR44757">
    <property type="entry name" value="DIGUANYLATE CYCLASE DGCP"/>
    <property type="match status" value="1"/>
</dbReference>
<dbReference type="PROSITE" id="PS50887">
    <property type="entry name" value="GGDEF"/>
    <property type="match status" value="1"/>
</dbReference>
<dbReference type="Gene3D" id="3.30.450.20">
    <property type="entry name" value="PAS domain"/>
    <property type="match status" value="2"/>
</dbReference>
<dbReference type="PROSITE" id="PS50113">
    <property type="entry name" value="PAC"/>
    <property type="match status" value="1"/>
</dbReference>
<keyword evidence="6" id="KW-1185">Reference proteome</keyword>
<dbReference type="InterPro" id="IPR043128">
    <property type="entry name" value="Rev_trsase/Diguanyl_cyclase"/>
</dbReference>
<dbReference type="Pfam" id="PF13426">
    <property type="entry name" value="PAS_9"/>
    <property type="match status" value="1"/>
</dbReference>
<keyword evidence="1" id="KW-0175">Coiled coil</keyword>
<dbReference type="InterPro" id="IPR035965">
    <property type="entry name" value="PAS-like_dom_sf"/>
</dbReference>
<dbReference type="SMART" id="SM00091">
    <property type="entry name" value="PAS"/>
    <property type="match status" value="2"/>
</dbReference>
<dbReference type="RefSeq" id="WP_016481967.1">
    <property type="nucleotide sequence ID" value="NC_021487.1"/>
</dbReference>
<evidence type="ECO:0000256" key="1">
    <source>
        <dbReference type="SAM" id="Coils"/>
    </source>
</evidence>
<dbReference type="InterPro" id="IPR000160">
    <property type="entry name" value="GGDEF_dom"/>
</dbReference>
<dbReference type="EMBL" id="HF951689">
    <property type="protein sequence ID" value="CCW34405.1"/>
    <property type="molecule type" value="Genomic_DNA"/>
</dbReference>
<dbReference type="HOGENOM" id="CLU_530715_0_0_0"/>
<evidence type="ECO:0000259" key="4">
    <source>
        <dbReference type="PROSITE" id="PS50887"/>
    </source>
</evidence>
<dbReference type="KEGG" id="ccz:CCALI_00574"/>
<dbReference type="CDD" id="cd01949">
    <property type="entry name" value="GGDEF"/>
    <property type="match status" value="1"/>
</dbReference>
<dbReference type="eggNOG" id="COG2202">
    <property type="taxonomic scope" value="Bacteria"/>
</dbReference>
<gene>
    <name evidence="5" type="ORF">CCALI_00574</name>
</gene>
<feature type="coiled-coil region" evidence="1">
    <location>
        <begin position="12"/>
        <end position="42"/>
    </location>
</feature>
<evidence type="ECO:0000259" key="3">
    <source>
        <dbReference type="PROSITE" id="PS50113"/>
    </source>
</evidence>
<dbReference type="PANTHER" id="PTHR44757:SF2">
    <property type="entry name" value="BIOFILM ARCHITECTURE MAINTENANCE PROTEIN MBAA"/>
    <property type="match status" value="1"/>
</dbReference>
<dbReference type="GO" id="GO:0006355">
    <property type="term" value="P:regulation of DNA-templated transcription"/>
    <property type="evidence" value="ECO:0007669"/>
    <property type="project" value="InterPro"/>
</dbReference>
<protein>
    <submittedName>
        <fullName evidence="5">PAS domain S-box/diguanylate cyclase (GGDEF) domain</fullName>
    </submittedName>
</protein>
<dbReference type="Pfam" id="PF00990">
    <property type="entry name" value="GGDEF"/>
    <property type="match status" value="1"/>
</dbReference>
<dbReference type="OrthoDB" id="9813903at2"/>
<dbReference type="FunFam" id="3.30.70.270:FF:000001">
    <property type="entry name" value="Diguanylate cyclase domain protein"/>
    <property type="match status" value="1"/>
</dbReference>
<dbReference type="Proteomes" id="UP000014227">
    <property type="component" value="Chromosome I"/>
</dbReference>
<dbReference type="Gene3D" id="3.30.70.270">
    <property type="match status" value="1"/>
</dbReference>
<evidence type="ECO:0000313" key="6">
    <source>
        <dbReference type="Proteomes" id="UP000014227"/>
    </source>
</evidence>
<dbReference type="PROSITE" id="PS50112">
    <property type="entry name" value="PAS"/>
    <property type="match status" value="1"/>
</dbReference>